<dbReference type="RefSeq" id="WP_033358352.1">
    <property type="nucleotide sequence ID" value="NZ_CP073767.1"/>
</dbReference>
<protein>
    <submittedName>
        <fullName evidence="4">GNAT family N-acetyltransferase</fullName>
    </submittedName>
</protein>
<dbReference type="EMBL" id="CP073767">
    <property type="protein sequence ID" value="UWZ55504.1"/>
    <property type="molecule type" value="Genomic_DNA"/>
</dbReference>
<evidence type="ECO:0000259" key="3">
    <source>
        <dbReference type="PROSITE" id="PS51186"/>
    </source>
</evidence>
<keyword evidence="5" id="KW-1185">Reference proteome</keyword>
<dbReference type="KEGG" id="daur:Daura_04520"/>
<name>A0A9Q9ILG0_9ACTN</name>
<evidence type="ECO:0000313" key="4">
    <source>
        <dbReference type="EMBL" id="UWZ55504.1"/>
    </source>
</evidence>
<evidence type="ECO:0000313" key="5">
    <source>
        <dbReference type="Proteomes" id="UP001058003"/>
    </source>
</evidence>
<accession>A0A9Q9ILG0</accession>
<dbReference type="PANTHER" id="PTHR43877">
    <property type="entry name" value="AMINOALKYLPHOSPHONATE N-ACETYLTRANSFERASE-RELATED-RELATED"/>
    <property type="match status" value="1"/>
</dbReference>
<dbReference type="Pfam" id="PF00583">
    <property type="entry name" value="Acetyltransf_1"/>
    <property type="match status" value="1"/>
</dbReference>
<proteinExistence type="predicted"/>
<dbReference type="CDD" id="cd04301">
    <property type="entry name" value="NAT_SF"/>
    <property type="match status" value="1"/>
</dbReference>
<evidence type="ECO:0000256" key="1">
    <source>
        <dbReference type="ARBA" id="ARBA00022679"/>
    </source>
</evidence>
<dbReference type="AlphaFoldDB" id="A0A9Q9ILG0"/>
<dbReference type="SUPFAM" id="SSF55729">
    <property type="entry name" value="Acyl-CoA N-acyltransferases (Nat)"/>
    <property type="match status" value="2"/>
</dbReference>
<dbReference type="GO" id="GO:0016747">
    <property type="term" value="F:acyltransferase activity, transferring groups other than amino-acyl groups"/>
    <property type="evidence" value="ECO:0007669"/>
    <property type="project" value="InterPro"/>
</dbReference>
<dbReference type="InterPro" id="IPR000182">
    <property type="entry name" value="GNAT_dom"/>
</dbReference>
<dbReference type="OrthoDB" id="9799092at2"/>
<dbReference type="PROSITE" id="PS51186">
    <property type="entry name" value="GNAT"/>
    <property type="match status" value="1"/>
</dbReference>
<organism evidence="4 5">
    <name type="scientific">Dactylosporangium aurantiacum</name>
    <dbReference type="NCBI Taxonomy" id="35754"/>
    <lineage>
        <taxon>Bacteria</taxon>
        <taxon>Bacillati</taxon>
        <taxon>Actinomycetota</taxon>
        <taxon>Actinomycetes</taxon>
        <taxon>Micromonosporales</taxon>
        <taxon>Micromonosporaceae</taxon>
        <taxon>Dactylosporangium</taxon>
    </lineage>
</organism>
<dbReference type="InterPro" id="IPR016181">
    <property type="entry name" value="Acyl_CoA_acyltransferase"/>
</dbReference>
<dbReference type="PANTHER" id="PTHR43877:SF2">
    <property type="entry name" value="AMINOALKYLPHOSPHONATE N-ACETYLTRANSFERASE-RELATED"/>
    <property type="match status" value="1"/>
</dbReference>
<keyword evidence="2" id="KW-0012">Acyltransferase</keyword>
<evidence type="ECO:0000256" key="2">
    <source>
        <dbReference type="ARBA" id="ARBA00023315"/>
    </source>
</evidence>
<keyword evidence="1" id="KW-0808">Transferase</keyword>
<reference evidence="4" key="1">
    <citation type="submission" date="2021-04" db="EMBL/GenBank/DDBJ databases">
        <title>Dactylosporangium aurantiacum NRRL B-8018 full assembly.</title>
        <authorList>
            <person name="Hartkoorn R.C."/>
            <person name="Beaudoing E."/>
            <person name="Hot D."/>
        </authorList>
    </citation>
    <scope>NUCLEOTIDE SEQUENCE</scope>
    <source>
        <strain evidence="4">NRRL B-8018</strain>
    </source>
</reference>
<sequence length="317" mass="33895">MTSLDGLDGWTVRGCTLRDVPAILAITRAGDIAALGEPDWSEDEIVATLTAPAEDPSVDTWLAAGPDGVPVAWAYVDNPQRGARDNVELYAWPGRGEPAYGPLLRLAVARAAERARRNGVARAVLRAGTLASEAALVSVLQAGGFTFVKRHARMTRPLTGDERTPSGYDIRPVRQDELPRFHEVLESAFADTPDFQPTTYDAWREAVAGLPSVSWDEWFVALAGGEIVGVLQSADQAVERNEGWIKNLAVLRAHRRSGVGGALLRTAFAAYAAKGRTAAGLGVDLTNPTGAYHLYAGVGMTVVFAADVYERTLELSG</sequence>
<gene>
    <name evidence="4" type="ORF">Daura_04520</name>
</gene>
<feature type="domain" description="N-acetyltransferase" evidence="3">
    <location>
        <begin position="168"/>
        <end position="317"/>
    </location>
</feature>
<dbReference type="Proteomes" id="UP001058003">
    <property type="component" value="Chromosome"/>
</dbReference>
<dbReference type="InterPro" id="IPR050832">
    <property type="entry name" value="Bact_Acetyltransf"/>
</dbReference>
<dbReference type="Gene3D" id="3.40.630.30">
    <property type="match status" value="1"/>
</dbReference>